<evidence type="ECO:0000313" key="1">
    <source>
        <dbReference type="EMBL" id="TYT63595.1"/>
    </source>
</evidence>
<sequence>MRVVPRVSSPITGELVYTPPEIITFEDSFAAGFVGTNGLELWDETRGRRRWRHRFEGTIDGLFAAAGDLYALVDGTLASISID</sequence>
<comment type="caution">
    <text evidence="1">The sequence shown here is derived from an EMBL/GenBank/DDBJ whole genome shotgun (WGS) entry which is preliminary data.</text>
</comment>
<dbReference type="RefSeq" id="WP_149080062.1">
    <property type="nucleotide sequence ID" value="NZ_VTAW01000002.1"/>
</dbReference>
<proteinExistence type="predicted"/>
<keyword evidence="2" id="KW-1185">Reference proteome</keyword>
<evidence type="ECO:0008006" key="3">
    <source>
        <dbReference type="Google" id="ProtNLM"/>
    </source>
</evidence>
<reference evidence="1 2" key="1">
    <citation type="submission" date="2019-08" db="EMBL/GenBank/DDBJ databases">
        <title>Archaea genome.</title>
        <authorList>
            <person name="Kajale S."/>
            <person name="Shouche Y."/>
            <person name="Deshpande N."/>
            <person name="Sharma A."/>
        </authorList>
    </citation>
    <scope>NUCLEOTIDE SEQUENCE [LARGE SCALE GENOMIC DNA]</scope>
    <source>
        <strain evidence="1 2">ESP3B_9</strain>
    </source>
</reference>
<dbReference type="EMBL" id="VTAW01000002">
    <property type="protein sequence ID" value="TYT63595.1"/>
    <property type="molecule type" value="Genomic_DNA"/>
</dbReference>
<name>A0A5D5ARV7_9EURY</name>
<organism evidence="1 2">
    <name type="scientific">Natrialba swarupiae</name>
    <dbReference type="NCBI Taxonomy" id="2448032"/>
    <lineage>
        <taxon>Archaea</taxon>
        <taxon>Methanobacteriati</taxon>
        <taxon>Methanobacteriota</taxon>
        <taxon>Stenosarchaea group</taxon>
        <taxon>Halobacteria</taxon>
        <taxon>Halobacteriales</taxon>
        <taxon>Natrialbaceae</taxon>
        <taxon>Natrialba</taxon>
    </lineage>
</organism>
<protein>
    <recommendedName>
        <fullName evidence="3">PQQ-binding-like beta-propeller repeat protein</fullName>
    </recommendedName>
</protein>
<evidence type="ECO:0000313" key="2">
    <source>
        <dbReference type="Proteomes" id="UP000324104"/>
    </source>
</evidence>
<gene>
    <name evidence="1" type="ORF">FYC77_03180</name>
</gene>
<dbReference type="Proteomes" id="UP000324104">
    <property type="component" value="Unassembled WGS sequence"/>
</dbReference>
<dbReference type="AlphaFoldDB" id="A0A5D5ARV7"/>
<accession>A0A5D5ARV7</accession>